<gene>
    <name evidence="1" type="ORF">ACFODO_06735</name>
</gene>
<reference evidence="2" key="1">
    <citation type="journal article" date="2019" name="Int. J. Syst. Evol. Microbiol.">
        <title>The Global Catalogue of Microorganisms (GCM) 10K type strain sequencing project: providing services to taxonomists for standard genome sequencing and annotation.</title>
        <authorList>
            <consortium name="The Broad Institute Genomics Platform"/>
            <consortium name="The Broad Institute Genome Sequencing Center for Infectious Disease"/>
            <person name="Wu L."/>
            <person name="Ma J."/>
        </authorList>
    </citation>
    <scope>NUCLEOTIDE SEQUENCE [LARGE SCALE GENOMIC DNA]</scope>
    <source>
        <strain evidence="2">KCTC 62575</strain>
    </source>
</reference>
<name>A0ABV7BCB9_9GAMM</name>
<keyword evidence="2" id="KW-1185">Reference proteome</keyword>
<dbReference type="EMBL" id="JBHRSF010000014">
    <property type="protein sequence ID" value="MFC2994968.1"/>
    <property type="molecule type" value="Genomic_DNA"/>
</dbReference>
<dbReference type="Proteomes" id="UP001595455">
    <property type="component" value="Unassembled WGS sequence"/>
</dbReference>
<proteinExistence type="predicted"/>
<comment type="caution">
    <text evidence="1">The sequence shown here is derived from an EMBL/GenBank/DDBJ whole genome shotgun (WGS) entry which is preliminary data.</text>
</comment>
<evidence type="ECO:0000313" key="1">
    <source>
        <dbReference type="EMBL" id="MFC2994968.1"/>
    </source>
</evidence>
<dbReference type="RefSeq" id="WP_171405104.1">
    <property type="nucleotide sequence ID" value="NZ_JBHRSF010000014.1"/>
</dbReference>
<organism evidence="1 2">
    <name type="scientific">Acinetobacter sichuanensis</name>
    <dbReference type="NCBI Taxonomy" id="2136183"/>
    <lineage>
        <taxon>Bacteria</taxon>
        <taxon>Pseudomonadati</taxon>
        <taxon>Pseudomonadota</taxon>
        <taxon>Gammaproteobacteria</taxon>
        <taxon>Moraxellales</taxon>
        <taxon>Moraxellaceae</taxon>
        <taxon>Acinetobacter</taxon>
    </lineage>
</organism>
<sequence>MSTTVRQKHLHLFKKFFIDLFSARAGLHIKQNLSSHSIQEEQNSA</sequence>
<accession>A0ABV7BCB9</accession>
<protein>
    <submittedName>
        <fullName evidence="1">Uncharacterized protein</fullName>
    </submittedName>
</protein>
<evidence type="ECO:0000313" key="2">
    <source>
        <dbReference type="Proteomes" id="UP001595455"/>
    </source>
</evidence>